<name>A0A3N4IK73_ASCIM</name>
<dbReference type="CDD" id="cd00086">
    <property type="entry name" value="homeodomain"/>
    <property type="match status" value="1"/>
</dbReference>
<feature type="compositionally biased region" description="Low complexity" evidence="5">
    <location>
        <begin position="18"/>
        <end position="32"/>
    </location>
</feature>
<accession>A0A3N4IK73</accession>
<sequence length="479" mass="52319">MSSSDAAPPPPPVEHPSSELSSSQASTSSSYAFITHSQETLPLNLPPTIDNATLARRRRRRTSARDQAILEEEYRLCDRPDKAKRREITSKVDMGEKEVQIWFQNKRQSTRRKTRPLISHELLTMTSTESGVASILSIPVARSQNFSDSEPITTSKPQPQGRSMAPLVRSSTLPATLSSSPLPRLPPTDRYSPSRPPLPRLSTHDALQAAISSDVPPPVPPLRRSISGFQPPSLNRRSSSFLRLSTSLEGKAEIVLPDSDVPALTPDNSQGSRAAVESSPTPHTPGQRKIDSRVWSYLCDNRQAVGANGSKRSVAALQPEEAHTAISLMRVGRNLANSVAAARQAASSPARMPLGTTTASSTNSARKRKFSPPQSVIEQKPVAAQVKTARAIAALNPNRKRNRTVGEERRFKVEIFEDDDKENGSAGKHYHHHHHHHHQGKTVSKVQSMKALKAVPAAQENDLEAGELLLSLRGGIWAQ</sequence>
<dbReference type="PROSITE" id="PS50071">
    <property type="entry name" value="HOMEOBOX_2"/>
    <property type="match status" value="1"/>
</dbReference>
<dbReference type="GO" id="GO:0005634">
    <property type="term" value="C:nucleus"/>
    <property type="evidence" value="ECO:0007669"/>
    <property type="project" value="UniProtKB-SubCell"/>
</dbReference>
<feature type="compositionally biased region" description="Basic residues" evidence="5">
    <location>
        <begin position="428"/>
        <end position="440"/>
    </location>
</feature>
<keyword evidence="8" id="KW-1185">Reference proteome</keyword>
<dbReference type="Gene3D" id="1.10.10.60">
    <property type="entry name" value="Homeodomain-like"/>
    <property type="match status" value="1"/>
</dbReference>
<dbReference type="InterPro" id="IPR009057">
    <property type="entry name" value="Homeodomain-like_sf"/>
</dbReference>
<evidence type="ECO:0000256" key="3">
    <source>
        <dbReference type="PROSITE-ProRule" id="PRU00108"/>
    </source>
</evidence>
<feature type="region of interest" description="Disordered" evidence="5">
    <location>
        <begin position="145"/>
        <end position="237"/>
    </location>
</feature>
<dbReference type="EMBL" id="ML119658">
    <property type="protein sequence ID" value="RPA84581.1"/>
    <property type="molecule type" value="Genomic_DNA"/>
</dbReference>
<evidence type="ECO:0000256" key="4">
    <source>
        <dbReference type="RuleBase" id="RU000682"/>
    </source>
</evidence>
<dbReference type="Pfam" id="PF00046">
    <property type="entry name" value="Homeodomain"/>
    <property type="match status" value="1"/>
</dbReference>
<feature type="DNA-binding region" description="Homeobox" evidence="3">
    <location>
        <begin position="55"/>
        <end position="114"/>
    </location>
</feature>
<evidence type="ECO:0000259" key="6">
    <source>
        <dbReference type="PROSITE" id="PS50071"/>
    </source>
</evidence>
<gene>
    <name evidence="7" type="ORF">BJ508DRAFT_323490</name>
</gene>
<feature type="compositionally biased region" description="Low complexity" evidence="5">
    <location>
        <begin position="169"/>
        <end position="182"/>
    </location>
</feature>
<reference evidence="7 8" key="1">
    <citation type="journal article" date="2018" name="Nat. Ecol. Evol.">
        <title>Pezizomycetes genomes reveal the molecular basis of ectomycorrhizal truffle lifestyle.</title>
        <authorList>
            <person name="Murat C."/>
            <person name="Payen T."/>
            <person name="Noel B."/>
            <person name="Kuo A."/>
            <person name="Morin E."/>
            <person name="Chen J."/>
            <person name="Kohler A."/>
            <person name="Krizsan K."/>
            <person name="Balestrini R."/>
            <person name="Da Silva C."/>
            <person name="Montanini B."/>
            <person name="Hainaut M."/>
            <person name="Levati E."/>
            <person name="Barry K.W."/>
            <person name="Belfiori B."/>
            <person name="Cichocki N."/>
            <person name="Clum A."/>
            <person name="Dockter R.B."/>
            <person name="Fauchery L."/>
            <person name="Guy J."/>
            <person name="Iotti M."/>
            <person name="Le Tacon F."/>
            <person name="Lindquist E.A."/>
            <person name="Lipzen A."/>
            <person name="Malagnac F."/>
            <person name="Mello A."/>
            <person name="Molinier V."/>
            <person name="Miyauchi S."/>
            <person name="Poulain J."/>
            <person name="Riccioni C."/>
            <person name="Rubini A."/>
            <person name="Sitrit Y."/>
            <person name="Splivallo R."/>
            <person name="Traeger S."/>
            <person name="Wang M."/>
            <person name="Zifcakova L."/>
            <person name="Wipf D."/>
            <person name="Zambonelli A."/>
            <person name="Paolocci F."/>
            <person name="Nowrousian M."/>
            <person name="Ottonello S."/>
            <person name="Baldrian P."/>
            <person name="Spatafora J.W."/>
            <person name="Henrissat B."/>
            <person name="Nagy L.G."/>
            <person name="Aury J.M."/>
            <person name="Wincker P."/>
            <person name="Grigoriev I.V."/>
            <person name="Bonfante P."/>
            <person name="Martin F.M."/>
        </authorList>
    </citation>
    <scope>NUCLEOTIDE SEQUENCE [LARGE SCALE GENOMIC DNA]</scope>
    <source>
        <strain evidence="7 8">RN42</strain>
    </source>
</reference>
<evidence type="ECO:0000256" key="2">
    <source>
        <dbReference type="ARBA" id="ARBA00023155"/>
    </source>
</evidence>
<feature type="compositionally biased region" description="Polar residues" evidence="5">
    <location>
        <begin position="145"/>
        <end position="161"/>
    </location>
</feature>
<feature type="region of interest" description="Disordered" evidence="5">
    <location>
        <begin position="1"/>
        <end position="48"/>
    </location>
</feature>
<feature type="region of interest" description="Disordered" evidence="5">
    <location>
        <begin position="345"/>
        <end position="376"/>
    </location>
</feature>
<dbReference type="SMART" id="SM00389">
    <property type="entry name" value="HOX"/>
    <property type="match status" value="1"/>
</dbReference>
<keyword evidence="3 4" id="KW-0539">Nucleus</keyword>
<evidence type="ECO:0000256" key="5">
    <source>
        <dbReference type="SAM" id="MobiDB-lite"/>
    </source>
</evidence>
<dbReference type="GO" id="GO:0000978">
    <property type="term" value="F:RNA polymerase II cis-regulatory region sequence-specific DNA binding"/>
    <property type="evidence" value="ECO:0007669"/>
    <property type="project" value="TreeGrafter"/>
</dbReference>
<dbReference type="STRING" id="1160509.A0A3N4IK73"/>
<dbReference type="InterPro" id="IPR051000">
    <property type="entry name" value="Homeobox_DNA-bind_prot"/>
</dbReference>
<comment type="subcellular location">
    <subcellularLocation>
        <location evidence="3 4">Nucleus</location>
    </subcellularLocation>
</comment>
<evidence type="ECO:0000313" key="8">
    <source>
        <dbReference type="Proteomes" id="UP000275078"/>
    </source>
</evidence>
<keyword evidence="1 3" id="KW-0238">DNA-binding</keyword>
<proteinExistence type="predicted"/>
<dbReference type="Proteomes" id="UP000275078">
    <property type="component" value="Unassembled WGS sequence"/>
</dbReference>
<dbReference type="GO" id="GO:0006357">
    <property type="term" value="P:regulation of transcription by RNA polymerase II"/>
    <property type="evidence" value="ECO:0007669"/>
    <property type="project" value="TreeGrafter"/>
</dbReference>
<dbReference type="OrthoDB" id="6159439at2759"/>
<protein>
    <recommendedName>
        <fullName evidence="6">Homeobox domain-containing protein</fullName>
    </recommendedName>
</protein>
<feature type="compositionally biased region" description="Polar residues" evidence="5">
    <location>
        <begin position="355"/>
        <end position="364"/>
    </location>
</feature>
<dbReference type="AlphaFoldDB" id="A0A3N4IK73"/>
<feature type="region of interest" description="Disordered" evidence="5">
    <location>
        <begin position="258"/>
        <end position="289"/>
    </location>
</feature>
<dbReference type="InterPro" id="IPR001356">
    <property type="entry name" value="HD"/>
</dbReference>
<evidence type="ECO:0000313" key="7">
    <source>
        <dbReference type="EMBL" id="RPA84581.1"/>
    </source>
</evidence>
<dbReference type="PANTHER" id="PTHR24324:SF9">
    <property type="entry name" value="HOMEOBOX DOMAIN-CONTAINING PROTEIN"/>
    <property type="match status" value="1"/>
</dbReference>
<evidence type="ECO:0000256" key="1">
    <source>
        <dbReference type="ARBA" id="ARBA00023125"/>
    </source>
</evidence>
<feature type="domain" description="Homeobox" evidence="6">
    <location>
        <begin position="53"/>
        <end position="113"/>
    </location>
</feature>
<dbReference type="PANTHER" id="PTHR24324">
    <property type="entry name" value="HOMEOBOX PROTEIN HHEX"/>
    <property type="match status" value="1"/>
</dbReference>
<dbReference type="GO" id="GO:0030154">
    <property type="term" value="P:cell differentiation"/>
    <property type="evidence" value="ECO:0007669"/>
    <property type="project" value="TreeGrafter"/>
</dbReference>
<keyword evidence="2 3" id="KW-0371">Homeobox</keyword>
<organism evidence="7 8">
    <name type="scientific">Ascobolus immersus RN42</name>
    <dbReference type="NCBI Taxonomy" id="1160509"/>
    <lineage>
        <taxon>Eukaryota</taxon>
        <taxon>Fungi</taxon>
        <taxon>Dikarya</taxon>
        <taxon>Ascomycota</taxon>
        <taxon>Pezizomycotina</taxon>
        <taxon>Pezizomycetes</taxon>
        <taxon>Pezizales</taxon>
        <taxon>Ascobolaceae</taxon>
        <taxon>Ascobolus</taxon>
    </lineage>
</organism>
<dbReference type="SUPFAM" id="SSF46689">
    <property type="entry name" value="Homeodomain-like"/>
    <property type="match status" value="1"/>
</dbReference>
<feature type="region of interest" description="Disordered" evidence="5">
    <location>
        <begin position="418"/>
        <end position="446"/>
    </location>
</feature>